<dbReference type="Gene3D" id="1.10.530.10">
    <property type="match status" value="1"/>
</dbReference>
<name>A0A0K0Y2X3_9RHOB</name>
<gene>
    <name evidence="5" type="primary">slt_2</name>
    <name evidence="5" type="ORF">OSB_07380</name>
</gene>
<feature type="region of interest" description="Disordered" evidence="3">
    <location>
        <begin position="54"/>
        <end position="82"/>
    </location>
</feature>
<dbReference type="PANTHER" id="PTHR37423">
    <property type="entry name" value="SOLUBLE LYTIC MUREIN TRANSGLYCOSYLASE-RELATED"/>
    <property type="match status" value="1"/>
</dbReference>
<dbReference type="GO" id="GO:0016829">
    <property type="term" value="F:lyase activity"/>
    <property type="evidence" value="ECO:0007669"/>
    <property type="project" value="UniProtKB-KW"/>
</dbReference>
<comment type="similarity">
    <text evidence="1">Belongs to the transglycosylase Slt family.</text>
</comment>
<dbReference type="EMBL" id="CP012160">
    <property type="protein sequence ID" value="AKS45299.1"/>
    <property type="molecule type" value="Genomic_DNA"/>
</dbReference>
<dbReference type="PANTHER" id="PTHR37423:SF2">
    <property type="entry name" value="MEMBRANE-BOUND LYTIC MUREIN TRANSGLYCOSYLASE C"/>
    <property type="match status" value="1"/>
</dbReference>
<keyword evidence="6" id="KW-1185">Reference proteome</keyword>
<dbReference type="SUPFAM" id="SSF53955">
    <property type="entry name" value="Lysozyme-like"/>
    <property type="match status" value="1"/>
</dbReference>
<evidence type="ECO:0000256" key="1">
    <source>
        <dbReference type="ARBA" id="ARBA00007734"/>
    </source>
</evidence>
<evidence type="ECO:0000256" key="4">
    <source>
        <dbReference type="SAM" id="SignalP"/>
    </source>
</evidence>
<dbReference type="OrthoDB" id="9815002at2"/>
<evidence type="ECO:0000256" key="3">
    <source>
        <dbReference type="SAM" id="MobiDB-lite"/>
    </source>
</evidence>
<dbReference type="InterPro" id="IPR023346">
    <property type="entry name" value="Lysozyme-like_dom_sf"/>
</dbReference>
<dbReference type="Pfam" id="PF01464">
    <property type="entry name" value="SLT"/>
    <property type="match status" value="1"/>
</dbReference>
<evidence type="ECO:0000313" key="5">
    <source>
        <dbReference type="EMBL" id="AKS45299.1"/>
    </source>
</evidence>
<dbReference type="RefSeq" id="WP_049833706.1">
    <property type="nucleotide sequence ID" value="NZ_CP012160.1"/>
</dbReference>
<accession>A0A0K0Y2X3</accession>
<dbReference type="EC" id="4.2.2.-" evidence="5"/>
<dbReference type="CDD" id="cd00254">
    <property type="entry name" value="LT-like"/>
    <property type="match status" value="1"/>
</dbReference>
<keyword evidence="4" id="KW-0732">Signal</keyword>
<evidence type="ECO:0000256" key="2">
    <source>
        <dbReference type="ARBA" id="ARBA00009387"/>
    </source>
</evidence>
<proteinExistence type="inferred from homology"/>
<dbReference type="Proteomes" id="UP000067444">
    <property type="component" value="Chromosome"/>
</dbReference>
<dbReference type="KEGG" id="otm:OSB_07380"/>
<keyword evidence="5" id="KW-0456">Lyase</keyword>
<reference evidence="5 6" key="1">
    <citation type="journal article" date="2015" name="Genome Announc.">
        <title>Closed Genome Sequence of Octadecabacter temperatus SB1, the First Mesophilic Species of the Genus Octadecabacter.</title>
        <authorList>
            <person name="Voget S."/>
            <person name="Billerbeck S."/>
            <person name="Simon M."/>
            <person name="Daniel R."/>
        </authorList>
    </citation>
    <scope>NUCLEOTIDE SEQUENCE [LARGE SCALE GENOMIC DNA]</scope>
    <source>
        <strain evidence="5 6">SB1</strain>
    </source>
</reference>
<dbReference type="InterPro" id="IPR008258">
    <property type="entry name" value="Transglycosylase_SLT_dom_1"/>
</dbReference>
<protein>
    <submittedName>
        <fullName evidence="5">Soluble lytic murein transglycosylase</fullName>
        <ecNumber evidence="5">4.2.2.-</ecNumber>
    </submittedName>
</protein>
<dbReference type="STRING" id="1458307.OSB_07380"/>
<dbReference type="PATRIC" id="fig|1458307.3.peg.748"/>
<feature type="chain" id="PRO_5044292038" evidence="4">
    <location>
        <begin position="25"/>
        <end position="286"/>
    </location>
</feature>
<dbReference type="AlphaFoldDB" id="A0A0K0Y2X3"/>
<feature type="compositionally biased region" description="Low complexity" evidence="3">
    <location>
        <begin position="54"/>
        <end position="81"/>
    </location>
</feature>
<evidence type="ECO:0000313" key="6">
    <source>
        <dbReference type="Proteomes" id="UP000067444"/>
    </source>
</evidence>
<organism evidence="5 6">
    <name type="scientific">Octadecabacter temperatus</name>
    <dbReference type="NCBI Taxonomy" id="1458307"/>
    <lineage>
        <taxon>Bacteria</taxon>
        <taxon>Pseudomonadati</taxon>
        <taxon>Pseudomonadota</taxon>
        <taxon>Alphaproteobacteria</taxon>
        <taxon>Rhodobacterales</taxon>
        <taxon>Roseobacteraceae</taxon>
        <taxon>Octadecabacter</taxon>
    </lineage>
</organism>
<feature type="signal peptide" evidence="4">
    <location>
        <begin position="1"/>
        <end position="24"/>
    </location>
</feature>
<sequence>MRRSIIMSVLIALCGATTATSVLAESHRLQDDFTFRRVGVPQAGATNRITVQVAPSAPSGPSAPSAAGAATAAPRTPGQPAIAGLAPAPSGTDWYWETISPSLDDASTLSLEDAVAALDTAPSGEGIPAPRLQGMTELADRYGVEILTATIGTDVSPALVLAVISVESAGRSDAVSGAGAQGLMQLMPPTAARFGVTDAFDVQDNLKGGTAYLDWLLNEFDNGVIFALAGYNAGEGAVRNNNGIPPYPETRAYVPKVLAAWEVARGLCITPPELVTDGCVFNVNRD</sequence>
<comment type="similarity">
    <text evidence="2">Belongs to the virb1 family.</text>
</comment>